<name>A0AAW0R3E7_9PEZI</name>
<dbReference type="PANTHER" id="PTHR33112">
    <property type="entry name" value="DOMAIN PROTEIN, PUTATIVE-RELATED"/>
    <property type="match status" value="1"/>
</dbReference>
<feature type="domain" description="Heterokaryon incompatibility" evidence="1">
    <location>
        <begin position="5"/>
        <end position="165"/>
    </location>
</feature>
<keyword evidence="3" id="KW-1185">Reference proteome</keyword>
<gene>
    <name evidence="2" type="ORF">PG999_003375</name>
</gene>
<accession>A0AAW0R3E7</accession>
<evidence type="ECO:0000313" key="2">
    <source>
        <dbReference type="EMBL" id="KAK8123457.1"/>
    </source>
</evidence>
<protein>
    <submittedName>
        <fullName evidence="2">HET-domain-containing protein</fullName>
    </submittedName>
</protein>
<dbReference type="AlphaFoldDB" id="A0AAW0R3E7"/>
<dbReference type="Proteomes" id="UP001392437">
    <property type="component" value="Unassembled WGS sequence"/>
</dbReference>
<organism evidence="2 3">
    <name type="scientific">Apiospora kogelbergensis</name>
    <dbReference type="NCBI Taxonomy" id="1337665"/>
    <lineage>
        <taxon>Eukaryota</taxon>
        <taxon>Fungi</taxon>
        <taxon>Dikarya</taxon>
        <taxon>Ascomycota</taxon>
        <taxon>Pezizomycotina</taxon>
        <taxon>Sordariomycetes</taxon>
        <taxon>Xylariomycetidae</taxon>
        <taxon>Amphisphaeriales</taxon>
        <taxon>Apiosporaceae</taxon>
        <taxon>Apiospora</taxon>
    </lineage>
</organism>
<proteinExistence type="predicted"/>
<evidence type="ECO:0000313" key="3">
    <source>
        <dbReference type="Proteomes" id="UP001392437"/>
    </source>
</evidence>
<comment type="caution">
    <text evidence="2">The sequence shown here is derived from an EMBL/GenBank/DDBJ whole genome shotgun (WGS) entry which is preliminary data.</text>
</comment>
<dbReference type="InterPro" id="IPR010730">
    <property type="entry name" value="HET"/>
</dbReference>
<reference evidence="2 3" key="1">
    <citation type="submission" date="2023-01" db="EMBL/GenBank/DDBJ databases">
        <title>Analysis of 21 Apiospora genomes using comparative genomics revels a genus with tremendous synthesis potential of carbohydrate active enzymes and secondary metabolites.</title>
        <authorList>
            <person name="Sorensen T."/>
        </authorList>
    </citation>
    <scope>NUCLEOTIDE SEQUENCE [LARGE SCALE GENOMIC DNA]</scope>
    <source>
        <strain evidence="2 3">CBS 117206</strain>
    </source>
</reference>
<sequence length="480" mass="54545">MAQKYAALSYCWGLQLPHLKAEASTLSKLREGVSWYDLPKTLSDAVALAAKIGCRWIWIDSMCIVQDDKQDWATEAAKMSTVYQHALVTVIANSASCCNEGFIDKPRKPSVRLGEVSSTEQGKSVEVYGRVLYDWGYHRGGPQSHMIQYTKWRDPVDYRGWTLQESVLSTRYLCFTSGEVQFRCQERKACECGQHLYGRLHNTTDPKELWFETVEEYARRRLTRQSDITVAFKGIQHMTAAKIREENMTCVSMIWLQPKLTSFSASSLLWFRNSREDPAYFPKGLPCPSYSWTSVNGSFIHSIPRQLQNLKFPTRCLGLDVEDTKGKELDGTSIRLLGPLYPATLAIPEPAKPRPGTNYLGIERVELLTALRFHSSFCYIDGPMKRIPISEEMGGGFTLARAEFSNLEESETARYSNKIEETPVFVLLVMIGGEDERSGEGLVLARSAESRDEYQRLGFVTLTNYEPHFPRTPMQEVRIS</sequence>
<dbReference type="PANTHER" id="PTHR33112:SF16">
    <property type="entry name" value="HETEROKARYON INCOMPATIBILITY DOMAIN-CONTAINING PROTEIN"/>
    <property type="match status" value="1"/>
</dbReference>
<evidence type="ECO:0000259" key="1">
    <source>
        <dbReference type="Pfam" id="PF06985"/>
    </source>
</evidence>
<dbReference type="Pfam" id="PF06985">
    <property type="entry name" value="HET"/>
    <property type="match status" value="1"/>
</dbReference>
<dbReference type="EMBL" id="JAQQWP010000003">
    <property type="protein sequence ID" value="KAK8123457.1"/>
    <property type="molecule type" value="Genomic_DNA"/>
</dbReference>